<evidence type="ECO:0000313" key="10">
    <source>
        <dbReference type="Proteomes" id="UP001165275"/>
    </source>
</evidence>
<evidence type="ECO:0000313" key="9">
    <source>
        <dbReference type="EMBL" id="MCL1029848.1"/>
    </source>
</evidence>
<dbReference type="InterPro" id="IPR016514">
    <property type="entry name" value="EcpA"/>
</dbReference>
<gene>
    <name evidence="9" type="ORF">KAJ71_12570</name>
</gene>
<proteinExistence type="inferred from homology"/>
<evidence type="ECO:0000256" key="6">
    <source>
        <dbReference type="ARBA" id="ARBA00026091"/>
    </source>
</evidence>
<comment type="similarity">
    <text evidence="2">Belongs to the EcpA/MatB fimbrillin family.</text>
</comment>
<dbReference type="Gene3D" id="2.60.40.3290">
    <property type="entry name" value="Fimbrial protein EcpA"/>
    <property type="match status" value="1"/>
</dbReference>
<dbReference type="InterPro" id="IPR038478">
    <property type="entry name" value="Fimbrillin_EcpA_sf"/>
</dbReference>
<keyword evidence="5" id="KW-0281">Fimbrium</keyword>
<feature type="signal peptide" evidence="8">
    <location>
        <begin position="1"/>
        <end position="22"/>
    </location>
</feature>
<name>A0ABT0KE60_9GAMM</name>
<organism evidence="9 10">
    <name type="scientific">Serratia silvae</name>
    <dbReference type="NCBI Taxonomy" id="2824122"/>
    <lineage>
        <taxon>Bacteria</taxon>
        <taxon>Pseudomonadati</taxon>
        <taxon>Pseudomonadota</taxon>
        <taxon>Gammaproteobacteria</taxon>
        <taxon>Enterobacterales</taxon>
        <taxon>Yersiniaceae</taxon>
        <taxon>Serratia</taxon>
    </lineage>
</organism>
<keyword evidence="10" id="KW-1185">Reference proteome</keyword>
<evidence type="ECO:0000256" key="5">
    <source>
        <dbReference type="ARBA" id="ARBA00023263"/>
    </source>
</evidence>
<feature type="chain" id="PRO_5047214443" description="Common pilus major fimbrillin subunit EcpA" evidence="8">
    <location>
        <begin position="23"/>
        <end position="196"/>
    </location>
</feature>
<accession>A0ABT0KE60</accession>
<dbReference type="Proteomes" id="UP001165275">
    <property type="component" value="Unassembled WGS sequence"/>
</dbReference>
<dbReference type="EMBL" id="JAGQDC010000009">
    <property type="protein sequence ID" value="MCL1029848.1"/>
    <property type="molecule type" value="Genomic_DNA"/>
</dbReference>
<comment type="subcellular location">
    <subcellularLocation>
        <location evidence="1">Fimbrium</location>
    </subcellularLocation>
</comment>
<protein>
    <recommendedName>
        <fullName evidence="3">Common pilus major fimbrillin subunit EcpA</fullName>
    </recommendedName>
    <alternativeName>
        <fullName evidence="7">MatB fimbrillin</fullName>
    </alternativeName>
</protein>
<dbReference type="RefSeq" id="WP_248946052.1">
    <property type="nucleotide sequence ID" value="NZ_CBCSGY010000046.1"/>
</dbReference>
<evidence type="ECO:0000256" key="2">
    <source>
        <dbReference type="ARBA" id="ARBA00007305"/>
    </source>
</evidence>
<evidence type="ECO:0000256" key="7">
    <source>
        <dbReference type="ARBA" id="ARBA00031192"/>
    </source>
</evidence>
<sequence length="196" mass="20269">MKNITLALAAVAAFAVTGTAQATGTTAHALATWSATAKKDASSKLIVTPLGSLTFEYAEGIKGFNSLKGLFDVTIEGEGTATDFKLTSKLVSNTLTQLDTSGSTLEVGVNYNGTAIDKIAETTLIDVNRGILGGNLGILASTYNQAGRTSAQDQFTFNIIGATADGTVAVTDFSTLPEGIWSGEVSVEFNATWTTN</sequence>
<evidence type="ECO:0000256" key="1">
    <source>
        <dbReference type="ARBA" id="ARBA00004561"/>
    </source>
</evidence>
<reference evidence="9" key="1">
    <citation type="submission" date="2021-04" db="EMBL/GenBank/DDBJ databases">
        <title>Genome sequence of Serratia sp. arafor3.</title>
        <authorList>
            <person name="Besaury L."/>
        </authorList>
    </citation>
    <scope>NUCLEOTIDE SEQUENCE</scope>
    <source>
        <strain evidence="9">Arafor3</strain>
    </source>
</reference>
<evidence type="ECO:0000256" key="4">
    <source>
        <dbReference type="ARBA" id="ARBA00022729"/>
    </source>
</evidence>
<comment type="caution">
    <text evidence="9">The sequence shown here is derived from an EMBL/GenBank/DDBJ whole genome shotgun (WGS) entry which is preliminary data.</text>
</comment>
<dbReference type="Pfam" id="PF16449">
    <property type="entry name" value="MatB"/>
    <property type="match status" value="1"/>
</dbReference>
<evidence type="ECO:0000256" key="3">
    <source>
        <dbReference type="ARBA" id="ARBA00014507"/>
    </source>
</evidence>
<comment type="subunit">
    <text evidence="6">Self-associates. Forms filaments. Interacts with EcpD.</text>
</comment>
<keyword evidence="4 8" id="KW-0732">Signal</keyword>
<evidence type="ECO:0000256" key="8">
    <source>
        <dbReference type="SAM" id="SignalP"/>
    </source>
</evidence>